<feature type="domain" description="EGF-like" evidence="18">
    <location>
        <begin position="2178"/>
        <end position="2213"/>
    </location>
</feature>
<evidence type="ECO:0000256" key="9">
    <source>
        <dbReference type="ARBA" id="ARBA00022989"/>
    </source>
</evidence>
<feature type="domain" description="Cadherin" evidence="19">
    <location>
        <begin position="1018"/>
        <end position="1119"/>
    </location>
</feature>
<feature type="domain" description="Cadherin" evidence="19">
    <location>
        <begin position="1436"/>
        <end position="1539"/>
    </location>
</feature>
<feature type="domain" description="Cadherin" evidence="19">
    <location>
        <begin position="915"/>
        <end position="1018"/>
    </location>
</feature>
<dbReference type="FunFam" id="2.60.40.60:FF:000104">
    <property type="entry name" value="cadherin-23 isoform X1"/>
    <property type="match status" value="1"/>
</dbReference>
<dbReference type="GO" id="GO:0005886">
    <property type="term" value="C:plasma membrane"/>
    <property type="evidence" value="ECO:0007669"/>
    <property type="project" value="UniProtKB-SubCell"/>
</dbReference>
<evidence type="ECO:0000256" key="4">
    <source>
        <dbReference type="ARBA" id="ARBA00022692"/>
    </source>
</evidence>
<keyword evidence="8" id="KW-0130">Cell adhesion</keyword>
<dbReference type="CDD" id="cd00054">
    <property type="entry name" value="EGF_CA"/>
    <property type="match status" value="4"/>
</dbReference>
<dbReference type="FunFam" id="2.10.25.10:FF:000066">
    <property type="entry name" value="FAT atypical cadherin 4"/>
    <property type="match status" value="1"/>
</dbReference>
<dbReference type="CDD" id="cd11304">
    <property type="entry name" value="Cadherin_repeat"/>
    <property type="match status" value="16"/>
</dbReference>
<accession>A0A9D3TBM6</accession>
<dbReference type="GO" id="GO:0050793">
    <property type="term" value="P:regulation of developmental process"/>
    <property type="evidence" value="ECO:0007669"/>
    <property type="project" value="UniProtKB-ARBA"/>
</dbReference>
<keyword evidence="5" id="KW-0732">Signal</keyword>
<evidence type="ECO:0000259" key="17">
    <source>
        <dbReference type="PROSITE" id="PS50025"/>
    </source>
</evidence>
<keyword evidence="11 14" id="KW-1015">Disulfide bond</keyword>
<dbReference type="GO" id="GO:0001736">
    <property type="term" value="P:establishment of planar polarity"/>
    <property type="evidence" value="ECO:0007669"/>
    <property type="project" value="UniProtKB-ARBA"/>
</dbReference>
<sequence length="3111" mass="336938">MDTCYFRIRYITFVFHCMYFGNVAVHCTPLANAPDGGWFNGSGGNRSYSDLERKQPRAVPHLHSRTPEDVRRAGGDGTQSQIKDFTQLAFSESVYSFEVNEDTPPGTTVGRVAVLHAEGQGTVVYSVLEDDGDGLLLLSPRSGEFFLSRALDYETERYYILAVGARHGDARFGRVRVYFNVLDVNDNAPVFRPEAYSASVLENSPAGTCILALNVSDADDGINAELDWAVVAGDKDGKFEVNSGGVVCLQGPLDRERHSVYNLTIQVSDRALPASSRLTSVAHIAIHVEDVNDNAPAFVSAASVRIPEDTPLHAVITVIRAVDADAGSNGVVEYSLENLSGSAFRINGSSGRVVLEEPLDRELIDVLTVVLTARDGGSPQHSTSMNLTVVVEDANDNDPSFPQSSYNVTVSEDAPRGTSILQAQAYDPDVGPNGQVRYQLSQGPFLVDSVRGVVVVMDRLDRERSPSHTFTVIAVDQGHPPRSATASVNVTVSDVNDCVPLLSPASLTLHVSENIEDLPQAIHQVSAVDEDLGANSQLTYSIVGGNEEDLFSLSPDGILHLLQSPDREVRAQYTIHIIAFDSGLPSLTGTGTIHILVDDLNDNRPVFPKDVFTVSVYEDIPVGTVFATITASDPDDGVNGQIRYSLEETNAPFAIDKMTGVMFTTGVLDREAVGSYLLTVIGHDTHPTHPLFASATVAVVVEDINDQWPQFLNGPYVANVPATAAPGSIVCAVRAEDADIGINSQLTFSLFGQNANRFSIHPDSGEIFTSGVLKGADDITISVHVEDGGDDPKSDTTTVTVRFQNASEFPIVTVDIRKALLSEDEPLDTPIAVVTAESNRTGPVSYYLASGNFGEVFQLDQQNGELTVKRPLDYELNKEYSIWVEARDAGSPPFSSYAEIHINISDVNDNSPVFSQRVYRCELFENSLPSPVCKVLAVDADSGNFGKVQYSILRGNKEDTFTIGSDTGILRTTKSLDREKISEYKLTIQATDKEDNLNTGTAMVLVVVLDTNDHAPRFSQIFFTEIPEDTPLGFTVIQITSVDEDIGENAVIAYTIIDQRGSLPFTIDRDSGNLVVVRPLDRETRDHYVVTVNANDSAWSISTDVTIDVTDVNDNRPVFSQSSYSVTITETKAREVFVMQVHATDSDLGSNKQILYFIEPPSEIFRVNISTGDILTKQPISLRDSENQSLSFMVIATDCGDVPNYSNTTVTVTFVRYNYFPPDFLPFRSLLSIPFNMDVGTRVIQLSAIDQELHFSADSVEYINSGGNASHFFEVETNSGWVLLKRSLKHSLNTLLTLLVTAKDKGIPPLSSQVAISFVITEENRFAPRFPESWVTFSVPEDLPLGSVIGRVRAEDEDDGVNGLLHYSFESGNEDSLFSVGQNTGLITLKGGLDSEKQGVHFLQVSAKDGGWVSKMAKLNITVNVTDVNDNPPVFLAATYTVSVPENSPIGMSVLQAKATDADAGLNAQITYSLVAGHVDMFAIDSRDGTITTREVFDFELQQTYEVTVKASNKGSLGQFSVAHIHIQITSVNEFIPSFQKSQYNFSISERSPNRTRVGKVSATDFDLGPDGEVFYLLIGPSKRVGFDIDDSSGEIFTNVDLRQHGHGQAVLRVLAKNRGSVNGSDVDETIVLVNVIDANDPPEFYPTFYTAEISEDAAIGISVTKVTAEDQDSVSDWSRFYYSIESGNKNGSFTLDPVTGILSISAHLDREQWPLYNLTVTAIDGASPPATGSATVVVIVGDVNDSPPSLISNEVYVRENQPYGTVVSVLNASDADLPPNQGPFTYWLVNLAFVGAFSLTPDGVLSTTRPLDREQSPAHSVLVVVQDAGTPSLSSTATVLVKVLDENDNPSVPRHIHIEVKYYGSSFPGGHIGNVQPDDPDKSDTFNCSIKSGPRNMFDFPFGKCDLWSTPYQGEATYNITIEANDLLHPSVNNSVYVNYKGFTNGSMDNCVLFYVTSPSFEEFLSFNYLKFVKALNSLFNLQASKTHVFGIKLLANKILLLAAVKSYNGQFLSGEVASSISAAQKKLLEAQSGVEISHITGDPCSVNPCQNGATCTKNIHISQDIAVLESSALIFVSPKQVEIFNCSCPAGFSGTVCESDTDECGEIPCENGATCVNYPGGFTCLCVRGFSGIYCQYDVDECQCMPCQNGGTCLNVQGEFHCRCGLGYEGEFCEQFVDHCASSPCLQGTCVNYLTGYACHCPFGVSGVNCEELSYGFEELSYMEFSSLDPRNNVIYLELATVRQNSLLLYNHGGPSSPEFLALEIVEGKARLSYDLGGGAATLETGKTVADGLFHSITARRIGRVASLQVDSCSADETHGFCFSQTEGVGSERTLDVGSYNLTLGGIRSMDAILLHPTQVQTHDFVGCVRNAKINNIPLDVTLALAWHNVLERCPRTATSPCDSSVCLNGGVCRDHWSHQSCVCGDLFTGINCDTEISEDHALRLNGQAYVEYVIKESYRRDQQLRDLVEGGSGKADGGGHVTGMEIKLRTTGKGGTLLFILGRTGHTALRIVDGKLLYTFRDNASGHLTEIPGEVMLADGHWHVLHLFKDGPITMLLLDGLLAMNTTEPTFDLNTVSMDRIVLGGGLPGRAKNQQPGFTGCVEYFRYNGQILPFGGFSEMVEALPSPALQVQTGCTSSDACVAPPCSEDDLAFLSCLSGPCLSGGACDALPWGNGSCACVRNVTEDLCKLCPSETGTREACPKPRAGAPLWIIGVVIPATFVTICLALLVFLRVQSARTRRAKRRAACRLPPRAKQGADNKAFRCNGEDAPARGGPRGGGREPDVIRAEKQRHRGAVGPTAPCSGEAGPPSLQTGPGNSELEYYEIDSSCSVFHSGAGSLKLKGSGGALDGERTKKEPVVKGGGQQLSPSSQKSPQDWTNRGKAQGLIQGDLEESYSFTLKSNRQHPQEVADSSCERLHRGQCGYDCGLEEEPPFSPHPFSGRMLVPDLVDPPLGLSAEEVRRLNAPLEQQDAIPACPGHAHSAAVTDSSESETHSSFTCSEYGYERELSFVSEQGYLCERALSATYSSRRGEKVSGSDPTPLQDGAPLAESQREADSTSPKGPQHWEDMLNLGLHFETYAQVFEDIAGLPIELQHDFDWQSEVEEII</sequence>
<feature type="domain" description="Cadherin" evidence="19">
    <location>
        <begin position="1750"/>
        <end position="1856"/>
    </location>
</feature>
<feature type="domain" description="EGF-like" evidence="18">
    <location>
        <begin position="2655"/>
        <end position="2692"/>
    </location>
</feature>
<dbReference type="InterPro" id="IPR018097">
    <property type="entry name" value="EGF_Ca-bd_CS"/>
</dbReference>
<dbReference type="FunFam" id="2.60.40.60:FF:000106">
    <property type="entry name" value="FAT atypical cadherin 4"/>
    <property type="match status" value="1"/>
</dbReference>
<keyword evidence="3 14" id="KW-0245">EGF-like domain</keyword>
<dbReference type="Gene3D" id="2.10.25.10">
    <property type="entry name" value="Laminin"/>
    <property type="match status" value="5"/>
</dbReference>
<dbReference type="InterPro" id="IPR002126">
    <property type="entry name" value="Cadherin-like_dom"/>
</dbReference>
<dbReference type="PANTHER" id="PTHR24026:SF51">
    <property type="entry name" value="PROTOCADHERIN-LIKE WING POLARITY PROTEIN STAN"/>
    <property type="match status" value="1"/>
</dbReference>
<keyword evidence="6" id="KW-0677">Repeat</keyword>
<dbReference type="InterPro" id="IPR001881">
    <property type="entry name" value="EGF-like_Ca-bd_dom"/>
</dbReference>
<dbReference type="InterPro" id="IPR009030">
    <property type="entry name" value="Growth_fac_rcpt_cys_sf"/>
</dbReference>
<dbReference type="GO" id="GO:0120036">
    <property type="term" value="P:plasma membrane bounded cell projection organization"/>
    <property type="evidence" value="ECO:0007669"/>
    <property type="project" value="UniProtKB-ARBA"/>
</dbReference>
<dbReference type="GO" id="GO:0051239">
    <property type="term" value="P:regulation of multicellular organismal process"/>
    <property type="evidence" value="ECO:0007669"/>
    <property type="project" value="UniProtKB-ARBA"/>
</dbReference>
<evidence type="ECO:0000256" key="8">
    <source>
        <dbReference type="ARBA" id="ARBA00022889"/>
    </source>
</evidence>
<proteinExistence type="predicted"/>
<gene>
    <name evidence="20" type="ORF">MATL_G00122340</name>
</gene>
<dbReference type="Gene3D" id="2.60.40.60">
    <property type="entry name" value="Cadherins"/>
    <property type="match status" value="17"/>
</dbReference>
<feature type="domain" description="Cadherin" evidence="19">
    <location>
        <begin position="192"/>
        <end position="298"/>
    </location>
</feature>
<evidence type="ECO:0000256" key="12">
    <source>
        <dbReference type="ARBA" id="ARBA00023180"/>
    </source>
</evidence>
<dbReference type="EMBL" id="JAFDVH010000009">
    <property type="protein sequence ID" value="KAG7471237.1"/>
    <property type="molecule type" value="Genomic_DNA"/>
</dbReference>
<dbReference type="CDD" id="cd00110">
    <property type="entry name" value="LamG"/>
    <property type="match status" value="2"/>
</dbReference>
<feature type="domain" description="Cadherin" evidence="19">
    <location>
        <begin position="1540"/>
        <end position="1645"/>
    </location>
</feature>
<dbReference type="FunFam" id="2.10.25.10:FF:000031">
    <property type="entry name" value="neurogenic locus notch homolog protein 3"/>
    <property type="match status" value="1"/>
</dbReference>
<dbReference type="InterPro" id="IPR000152">
    <property type="entry name" value="EGF-type_Asp/Asn_hydroxyl_site"/>
</dbReference>
<evidence type="ECO:0000256" key="6">
    <source>
        <dbReference type="ARBA" id="ARBA00022737"/>
    </source>
</evidence>
<keyword evidence="7 13" id="KW-0106">Calcium</keyword>
<dbReference type="InterPro" id="IPR020894">
    <property type="entry name" value="Cadherin_CS"/>
</dbReference>
<comment type="caution">
    <text evidence="14">Lacks conserved residue(s) required for the propagation of feature annotation.</text>
</comment>
<evidence type="ECO:0000313" key="20">
    <source>
        <dbReference type="EMBL" id="KAG7471237.1"/>
    </source>
</evidence>
<evidence type="ECO:0000256" key="13">
    <source>
        <dbReference type="PROSITE-ProRule" id="PRU00043"/>
    </source>
</evidence>
<dbReference type="PANTHER" id="PTHR24026">
    <property type="entry name" value="FAT ATYPICAL CADHERIN-RELATED"/>
    <property type="match status" value="1"/>
</dbReference>
<dbReference type="Gene3D" id="2.60.120.200">
    <property type="match status" value="2"/>
</dbReference>
<dbReference type="InterPro" id="IPR013320">
    <property type="entry name" value="ConA-like_dom_sf"/>
</dbReference>
<feature type="region of interest" description="Disordered" evidence="15">
    <location>
        <begin position="2846"/>
        <end position="2885"/>
    </location>
</feature>
<feature type="domain" description="Cadherin" evidence="19">
    <location>
        <begin position="503"/>
        <end position="607"/>
    </location>
</feature>
<dbReference type="SUPFAM" id="SSF49899">
    <property type="entry name" value="Concanavalin A-like lectins/glucanases"/>
    <property type="match status" value="2"/>
</dbReference>
<feature type="domain" description="Cadherin" evidence="19">
    <location>
        <begin position="1225"/>
        <end position="1330"/>
    </location>
</feature>
<dbReference type="FunFam" id="2.60.40.60:FF:000037">
    <property type="entry name" value="FAT atypical cadherin 1"/>
    <property type="match status" value="1"/>
</dbReference>
<feature type="transmembrane region" description="Helical" evidence="16">
    <location>
        <begin position="2713"/>
        <end position="2737"/>
    </location>
</feature>
<dbReference type="GO" id="GO:0005509">
    <property type="term" value="F:calcium ion binding"/>
    <property type="evidence" value="ECO:0007669"/>
    <property type="project" value="UniProtKB-UniRule"/>
</dbReference>
<comment type="caution">
    <text evidence="20">The sequence shown here is derived from an EMBL/GenBank/DDBJ whole genome shotgun (WGS) entry which is preliminary data.</text>
</comment>
<dbReference type="FunFam" id="2.10.25.10:FF:000173">
    <property type="entry name" value="Neurogenic locus notch protein 2"/>
    <property type="match status" value="1"/>
</dbReference>
<feature type="disulfide bond" evidence="14">
    <location>
        <begin position="2182"/>
        <end position="2192"/>
    </location>
</feature>
<feature type="disulfide bond" evidence="14">
    <location>
        <begin position="2166"/>
        <end position="2175"/>
    </location>
</feature>
<feature type="disulfide bond" evidence="14">
    <location>
        <begin position="2128"/>
        <end position="2137"/>
    </location>
</feature>
<evidence type="ECO:0000256" key="11">
    <source>
        <dbReference type="ARBA" id="ARBA00023157"/>
    </source>
</evidence>
<dbReference type="PROSITE" id="PS01186">
    <property type="entry name" value="EGF_2"/>
    <property type="match status" value="3"/>
</dbReference>
<dbReference type="FunFam" id="2.60.40.60:FF:000029">
    <property type="entry name" value="Cadherin EGF LAG seven-pass G-type receptor 3"/>
    <property type="match status" value="1"/>
</dbReference>
<dbReference type="SUPFAM" id="SSF49313">
    <property type="entry name" value="Cadherin-like"/>
    <property type="match status" value="17"/>
</dbReference>
<feature type="compositionally biased region" description="Low complexity" evidence="15">
    <location>
        <begin position="2869"/>
        <end position="2879"/>
    </location>
</feature>
<feature type="compositionally biased region" description="Basic and acidic residues" evidence="15">
    <location>
        <begin position="65"/>
        <end position="74"/>
    </location>
</feature>
<protein>
    <recommendedName>
        <fullName evidence="22">Protocadherin Fat 4-like</fullName>
    </recommendedName>
</protein>
<dbReference type="GO" id="GO:0007157">
    <property type="term" value="P:heterophilic cell-cell adhesion via plasma membrane cell adhesion molecules"/>
    <property type="evidence" value="ECO:0007669"/>
    <property type="project" value="UniProtKB-ARBA"/>
</dbReference>
<dbReference type="PROSITE" id="PS00022">
    <property type="entry name" value="EGF_1"/>
    <property type="match status" value="6"/>
</dbReference>
<feature type="domain" description="Cadherin" evidence="19">
    <location>
        <begin position="1646"/>
        <end position="1751"/>
    </location>
</feature>
<feature type="domain" description="EGF-like" evidence="18">
    <location>
        <begin position="2400"/>
        <end position="2436"/>
    </location>
</feature>
<feature type="domain" description="Cadherin" evidence="19">
    <location>
        <begin position="1331"/>
        <end position="1435"/>
    </location>
</feature>
<comment type="subcellular location">
    <subcellularLocation>
        <location evidence="1">Cell membrane</location>
        <topology evidence="1">Single-pass type I membrane protein</topology>
    </subcellularLocation>
</comment>
<evidence type="ECO:0000256" key="3">
    <source>
        <dbReference type="ARBA" id="ARBA00022536"/>
    </source>
</evidence>
<dbReference type="FunFam" id="2.60.40.60:FF:000005">
    <property type="entry name" value="Protocadherin 9"/>
    <property type="match status" value="1"/>
</dbReference>
<evidence type="ECO:0008006" key="22">
    <source>
        <dbReference type="Google" id="ProtNLM"/>
    </source>
</evidence>
<feature type="domain" description="EGF-like" evidence="18">
    <location>
        <begin position="2102"/>
        <end position="2138"/>
    </location>
</feature>
<dbReference type="Pfam" id="PF00008">
    <property type="entry name" value="EGF"/>
    <property type="match status" value="2"/>
</dbReference>
<dbReference type="SMART" id="SM00179">
    <property type="entry name" value="EGF_CA"/>
    <property type="match status" value="3"/>
</dbReference>
<feature type="region of interest" description="Disordered" evidence="15">
    <location>
        <begin position="48"/>
        <end position="78"/>
    </location>
</feature>
<feature type="domain" description="EGF-like" evidence="18">
    <location>
        <begin position="2042"/>
        <end position="2100"/>
    </location>
</feature>
<evidence type="ECO:0000256" key="16">
    <source>
        <dbReference type="SAM" id="Phobius"/>
    </source>
</evidence>
<dbReference type="FunFam" id="2.60.40.60:FF:000024">
    <property type="entry name" value="FAT atypical cadherin 3"/>
    <property type="match status" value="2"/>
</dbReference>
<dbReference type="PRINTS" id="PR00205">
    <property type="entry name" value="CADHERIN"/>
</dbReference>
<dbReference type="FunFam" id="2.60.40.60:FF:000080">
    <property type="entry name" value="FAT atypical cadherin 1"/>
    <property type="match status" value="1"/>
</dbReference>
<feature type="domain" description="Cadherin" evidence="19">
    <location>
        <begin position="298"/>
        <end position="401"/>
    </location>
</feature>
<dbReference type="SMART" id="SM00181">
    <property type="entry name" value="EGF"/>
    <property type="match status" value="6"/>
</dbReference>
<feature type="disulfide bond" evidence="14">
    <location>
        <begin position="2426"/>
        <end position="2435"/>
    </location>
</feature>
<evidence type="ECO:0000256" key="2">
    <source>
        <dbReference type="ARBA" id="ARBA00022475"/>
    </source>
</evidence>
<dbReference type="Pfam" id="PF00054">
    <property type="entry name" value="Laminin_G_1"/>
    <property type="match status" value="1"/>
</dbReference>
<feature type="disulfide bond" evidence="14">
    <location>
        <begin position="2682"/>
        <end position="2691"/>
    </location>
</feature>
<evidence type="ECO:0000256" key="14">
    <source>
        <dbReference type="PROSITE-ProRule" id="PRU00076"/>
    </source>
</evidence>
<evidence type="ECO:0000259" key="19">
    <source>
        <dbReference type="PROSITE" id="PS50268"/>
    </source>
</evidence>
<dbReference type="FunFam" id="2.60.40.60:FF:000181">
    <property type="entry name" value="Predicted protein"/>
    <property type="match status" value="1"/>
</dbReference>
<feature type="disulfide bond" evidence="14">
    <location>
        <begin position="2203"/>
        <end position="2212"/>
    </location>
</feature>
<feature type="compositionally biased region" description="Basic and acidic residues" evidence="15">
    <location>
        <begin position="2853"/>
        <end position="2862"/>
    </location>
</feature>
<dbReference type="InterPro" id="IPR000742">
    <property type="entry name" value="EGF"/>
</dbReference>
<evidence type="ECO:0000313" key="21">
    <source>
        <dbReference type="Proteomes" id="UP001046870"/>
    </source>
</evidence>
<feature type="domain" description="Cadherin" evidence="19">
    <location>
        <begin position="608"/>
        <end position="711"/>
    </location>
</feature>
<dbReference type="FunFam" id="2.60.40.60:FF:000058">
    <property type="entry name" value="FAT atypical cadherin 3"/>
    <property type="match status" value="1"/>
</dbReference>
<reference evidence="20" key="1">
    <citation type="submission" date="2021-01" db="EMBL/GenBank/DDBJ databases">
        <authorList>
            <person name="Zahm M."/>
            <person name="Roques C."/>
            <person name="Cabau C."/>
            <person name="Klopp C."/>
            <person name="Donnadieu C."/>
            <person name="Jouanno E."/>
            <person name="Lampietro C."/>
            <person name="Louis A."/>
            <person name="Herpin A."/>
            <person name="Echchiki A."/>
            <person name="Berthelot C."/>
            <person name="Parey E."/>
            <person name="Roest-Crollius H."/>
            <person name="Braasch I."/>
            <person name="Postlethwait J."/>
            <person name="Bobe J."/>
            <person name="Montfort J."/>
            <person name="Bouchez O."/>
            <person name="Begum T."/>
            <person name="Mejri S."/>
            <person name="Adams A."/>
            <person name="Chen W.-J."/>
            <person name="Guiguen Y."/>
        </authorList>
    </citation>
    <scope>NUCLEOTIDE SEQUENCE</scope>
    <source>
        <strain evidence="20">YG-15Mar2019-1</strain>
        <tissue evidence="20">Brain</tissue>
    </source>
</reference>
<evidence type="ECO:0000256" key="1">
    <source>
        <dbReference type="ARBA" id="ARBA00004251"/>
    </source>
</evidence>
<feature type="compositionally biased region" description="Basic and acidic residues" evidence="15">
    <location>
        <begin position="2759"/>
        <end position="2774"/>
    </location>
</feature>
<dbReference type="PROSITE" id="PS00232">
    <property type="entry name" value="CADHERIN_1"/>
    <property type="match status" value="7"/>
</dbReference>
<dbReference type="Pfam" id="PF02210">
    <property type="entry name" value="Laminin_G_2"/>
    <property type="match status" value="1"/>
</dbReference>
<feature type="region of interest" description="Disordered" evidence="15">
    <location>
        <begin position="2748"/>
        <end position="2822"/>
    </location>
</feature>
<dbReference type="Proteomes" id="UP001046870">
    <property type="component" value="Chromosome 9"/>
</dbReference>
<dbReference type="OrthoDB" id="6252479at2759"/>
<dbReference type="GO" id="GO:0030182">
    <property type="term" value="P:neuron differentiation"/>
    <property type="evidence" value="ECO:0007669"/>
    <property type="project" value="UniProtKB-ARBA"/>
</dbReference>
<dbReference type="Pfam" id="PF00028">
    <property type="entry name" value="Cadherin"/>
    <property type="match status" value="17"/>
</dbReference>
<feature type="domain" description="Laminin G" evidence="17">
    <location>
        <begin position="2214"/>
        <end position="2396"/>
    </location>
</feature>
<feature type="domain" description="EGF-like" evidence="18">
    <location>
        <begin position="2140"/>
        <end position="2176"/>
    </location>
</feature>
<dbReference type="SUPFAM" id="SSF57184">
    <property type="entry name" value="Growth factor receptor domain"/>
    <property type="match status" value="1"/>
</dbReference>
<feature type="region of interest" description="Disordered" evidence="15">
    <location>
        <begin position="3032"/>
        <end position="3070"/>
    </location>
</feature>
<keyword evidence="12" id="KW-0325">Glycoprotein</keyword>
<feature type="compositionally biased region" description="Basic and acidic residues" evidence="15">
    <location>
        <begin position="2782"/>
        <end position="2792"/>
    </location>
</feature>
<keyword evidence="9 16" id="KW-1133">Transmembrane helix</keyword>
<feature type="domain" description="Cadherin" evidence="19">
    <location>
        <begin position="813"/>
        <end position="914"/>
    </location>
</feature>
<feature type="disulfide bond" evidence="14">
    <location>
        <begin position="2090"/>
        <end position="2099"/>
    </location>
</feature>
<keyword evidence="2" id="KW-1003">Cell membrane</keyword>
<keyword evidence="10 16" id="KW-0472">Membrane</keyword>
<feature type="domain" description="Cadherin" evidence="19">
    <location>
        <begin position="91"/>
        <end position="191"/>
    </location>
</feature>
<dbReference type="InterPro" id="IPR001791">
    <property type="entry name" value="Laminin_G"/>
</dbReference>
<dbReference type="PROSITE" id="PS50268">
    <property type="entry name" value="CADHERIN_2"/>
    <property type="match status" value="17"/>
</dbReference>
<evidence type="ECO:0000256" key="15">
    <source>
        <dbReference type="SAM" id="MobiDB-lite"/>
    </source>
</evidence>
<feature type="domain" description="Cadherin" evidence="19">
    <location>
        <begin position="1120"/>
        <end position="1224"/>
    </location>
</feature>
<dbReference type="GO" id="GO:0007423">
    <property type="term" value="P:sensory organ development"/>
    <property type="evidence" value="ECO:0007669"/>
    <property type="project" value="UniProtKB-ARBA"/>
</dbReference>
<dbReference type="PROSITE" id="PS01187">
    <property type="entry name" value="EGF_CA"/>
    <property type="match status" value="1"/>
</dbReference>
<feature type="domain" description="Cadherin" evidence="19">
    <location>
        <begin position="712"/>
        <end position="812"/>
    </location>
</feature>
<name>A0A9D3TBM6_MEGAT</name>
<evidence type="ECO:0000256" key="7">
    <source>
        <dbReference type="ARBA" id="ARBA00022837"/>
    </source>
</evidence>
<keyword evidence="21" id="KW-1185">Reference proteome</keyword>
<dbReference type="SMART" id="SM00112">
    <property type="entry name" value="CA"/>
    <property type="match status" value="17"/>
</dbReference>
<dbReference type="GO" id="GO:0007156">
    <property type="term" value="P:homophilic cell adhesion via plasma membrane adhesion molecules"/>
    <property type="evidence" value="ECO:0007669"/>
    <property type="project" value="InterPro"/>
</dbReference>
<keyword evidence="4 16" id="KW-0812">Transmembrane</keyword>
<dbReference type="PROSITE" id="PS00010">
    <property type="entry name" value="ASX_HYDROXYL"/>
    <property type="match status" value="3"/>
</dbReference>
<evidence type="ECO:0000259" key="18">
    <source>
        <dbReference type="PROSITE" id="PS50026"/>
    </source>
</evidence>
<dbReference type="PROSITE" id="PS50025">
    <property type="entry name" value="LAM_G_DOMAIN"/>
    <property type="match status" value="2"/>
</dbReference>
<feature type="domain" description="Laminin G" evidence="17">
    <location>
        <begin position="2442"/>
        <end position="2638"/>
    </location>
</feature>
<dbReference type="SMART" id="SM00282">
    <property type="entry name" value="LamG"/>
    <property type="match status" value="2"/>
</dbReference>
<dbReference type="FunFam" id="2.60.40.60:FF:000020">
    <property type="entry name" value="Dachsous cadherin-related 1b"/>
    <property type="match status" value="3"/>
</dbReference>
<dbReference type="PROSITE" id="PS50026">
    <property type="entry name" value="EGF_3"/>
    <property type="match status" value="6"/>
</dbReference>
<dbReference type="InterPro" id="IPR015919">
    <property type="entry name" value="Cadherin-like_sf"/>
</dbReference>
<organism evidence="20 21">
    <name type="scientific">Megalops atlanticus</name>
    <name type="common">Tarpon</name>
    <name type="synonym">Clupea gigantea</name>
    <dbReference type="NCBI Taxonomy" id="7932"/>
    <lineage>
        <taxon>Eukaryota</taxon>
        <taxon>Metazoa</taxon>
        <taxon>Chordata</taxon>
        <taxon>Craniata</taxon>
        <taxon>Vertebrata</taxon>
        <taxon>Euteleostomi</taxon>
        <taxon>Actinopterygii</taxon>
        <taxon>Neopterygii</taxon>
        <taxon>Teleostei</taxon>
        <taxon>Elopiformes</taxon>
        <taxon>Megalopidae</taxon>
        <taxon>Megalops</taxon>
    </lineage>
</organism>
<evidence type="ECO:0000256" key="5">
    <source>
        <dbReference type="ARBA" id="ARBA00022729"/>
    </source>
</evidence>
<feature type="domain" description="Cadherin" evidence="19">
    <location>
        <begin position="402"/>
        <end position="502"/>
    </location>
</feature>
<evidence type="ECO:0000256" key="10">
    <source>
        <dbReference type="ARBA" id="ARBA00023136"/>
    </source>
</evidence>